<proteinExistence type="inferred from homology"/>
<feature type="domain" description="GHMP kinase N-terminal" evidence="12">
    <location>
        <begin position="97"/>
        <end position="182"/>
    </location>
</feature>
<dbReference type="Pfam" id="PF00288">
    <property type="entry name" value="GHMP_kinases_N"/>
    <property type="match status" value="1"/>
</dbReference>
<dbReference type="InterPro" id="IPR006204">
    <property type="entry name" value="GHMP_kinase_N_dom"/>
</dbReference>
<evidence type="ECO:0000259" key="13">
    <source>
        <dbReference type="Pfam" id="PF08544"/>
    </source>
</evidence>
<dbReference type="InterPro" id="IPR019539">
    <property type="entry name" value="GalKase_N"/>
</dbReference>
<keyword evidence="3" id="KW-0808">Transferase</keyword>
<keyword evidence="7" id="KW-0067">ATP-binding</keyword>
<dbReference type="STRING" id="42256.RradSPS_1818"/>
<evidence type="ECO:0000256" key="1">
    <source>
        <dbReference type="ARBA" id="ARBA00006566"/>
    </source>
</evidence>
<dbReference type="InterPro" id="IPR020568">
    <property type="entry name" value="Ribosomal_Su5_D2-typ_SF"/>
</dbReference>
<dbReference type="SUPFAM" id="SSF54211">
    <property type="entry name" value="Ribosomal protein S5 domain 2-like"/>
    <property type="match status" value="1"/>
</dbReference>
<dbReference type="PANTHER" id="PTHR10457:SF7">
    <property type="entry name" value="GALACTOKINASE-RELATED"/>
    <property type="match status" value="1"/>
</dbReference>
<keyword evidence="4" id="KW-0479">Metal-binding</keyword>
<name>A0A023X4J2_RUBRA</name>
<sequence length="397" mass="41892">MMPLHPTESRALGAYRERFGGEPEVLASAPGRVNLIGEHTDYGGGFVLPCAVGRRVAVAAGRGLPDEPGVLFSSDFGEARPLQSEPGADGGSSWADYPRGVVWALGEAGYEAGGFRAAFAGDVPLGAGLSSSAAVEAATVLALDRLFRLDLDRREAALLCRRAENGYVGVQSGILDQFASLMCREGEALFVDCRTLEARPVPLDLDRANLSLLVCDTNAPRVLAETGYNDRREVSERAAKTLGLAELRDASPGDLERLGGEELRRARHVVTENARVLRAVEALEGGDFREFGGLMYASHASMRDDYEISTPSHDAFVELAREAGALGARLTGGGFGGCAISLVPSENVDGLKQATFSRFAKLALPRPDFYTFLPAAGARVVPGQPSGQAEANGGAGR</sequence>
<dbReference type="Proteomes" id="UP000025229">
    <property type="component" value="Chromosome"/>
</dbReference>
<keyword evidence="6 15" id="KW-0418">Kinase</keyword>
<dbReference type="FunFam" id="3.30.70.890:FF:000001">
    <property type="entry name" value="Galactokinase"/>
    <property type="match status" value="1"/>
</dbReference>
<keyword evidence="10" id="KW-0119">Carbohydrate metabolism</keyword>
<dbReference type="InterPro" id="IPR014721">
    <property type="entry name" value="Ribsml_uS5_D2-typ_fold_subgr"/>
</dbReference>
<dbReference type="HOGENOM" id="CLU_017814_2_1_11"/>
<dbReference type="GO" id="GO:0004335">
    <property type="term" value="F:galactokinase activity"/>
    <property type="evidence" value="ECO:0007669"/>
    <property type="project" value="UniProtKB-UniRule"/>
</dbReference>
<evidence type="ECO:0000313" key="16">
    <source>
        <dbReference type="Proteomes" id="UP000025229"/>
    </source>
</evidence>
<dbReference type="GO" id="GO:0006012">
    <property type="term" value="P:galactose metabolic process"/>
    <property type="evidence" value="ECO:0007669"/>
    <property type="project" value="UniProtKB-UniRule"/>
</dbReference>
<dbReference type="eggNOG" id="COG0153">
    <property type="taxonomic scope" value="Bacteria"/>
</dbReference>
<dbReference type="AlphaFoldDB" id="A0A023X4J2"/>
<dbReference type="GO" id="GO:0046872">
    <property type="term" value="F:metal ion binding"/>
    <property type="evidence" value="ECO:0007669"/>
    <property type="project" value="UniProtKB-KW"/>
</dbReference>
<dbReference type="PROSITE" id="PS00627">
    <property type="entry name" value="GHMP_KINASES_ATP"/>
    <property type="match status" value="1"/>
</dbReference>
<dbReference type="Gene3D" id="3.30.230.10">
    <property type="match status" value="1"/>
</dbReference>
<feature type="domain" description="Galactokinase N-terminal" evidence="14">
    <location>
        <begin position="14"/>
        <end position="61"/>
    </location>
</feature>
<dbReference type="InterPro" id="IPR013750">
    <property type="entry name" value="GHMP_kinase_C_dom"/>
</dbReference>
<keyword evidence="8" id="KW-0460">Magnesium</keyword>
<evidence type="ECO:0000256" key="10">
    <source>
        <dbReference type="ARBA" id="ARBA00023277"/>
    </source>
</evidence>
<keyword evidence="9" id="KW-0299">Galactose metabolism</keyword>
<dbReference type="Pfam" id="PF10509">
    <property type="entry name" value="GalKase_gal_bdg"/>
    <property type="match status" value="1"/>
</dbReference>
<organism evidence="15 16">
    <name type="scientific">Rubrobacter radiotolerans</name>
    <name type="common">Arthrobacter radiotolerans</name>
    <dbReference type="NCBI Taxonomy" id="42256"/>
    <lineage>
        <taxon>Bacteria</taxon>
        <taxon>Bacillati</taxon>
        <taxon>Actinomycetota</taxon>
        <taxon>Rubrobacteria</taxon>
        <taxon>Rubrobacterales</taxon>
        <taxon>Rubrobacteraceae</taxon>
        <taxon>Rubrobacter</taxon>
    </lineage>
</organism>
<dbReference type="GO" id="GO:0005829">
    <property type="term" value="C:cytosol"/>
    <property type="evidence" value="ECO:0007669"/>
    <property type="project" value="TreeGrafter"/>
</dbReference>
<evidence type="ECO:0000256" key="2">
    <source>
        <dbReference type="ARBA" id="ARBA00022490"/>
    </source>
</evidence>
<dbReference type="PANTHER" id="PTHR10457">
    <property type="entry name" value="MEVALONATE KINASE/GALACTOKINASE"/>
    <property type="match status" value="1"/>
</dbReference>
<dbReference type="PATRIC" id="fig|42256.3.peg.1845"/>
<evidence type="ECO:0000259" key="14">
    <source>
        <dbReference type="Pfam" id="PF10509"/>
    </source>
</evidence>
<accession>A0A023X4J2</accession>
<evidence type="ECO:0000256" key="7">
    <source>
        <dbReference type="ARBA" id="ARBA00022840"/>
    </source>
</evidence>
<evidence type="ECO:0000259" key="12">
    <source>
        <dbReference type="Pfam" id="PF00288"/>
    </source>
</evidence>
<evidence type="ECO:0000256" key="11">
    <source>
        <dbReference type="NCBIfam" id="TIGR00131"/>
    </source>
</evidence>
<evidence type="ECO:0000256" key="9">
    <source>
        <dbReference type="ARBA" id="ARBA00023144"/>
    </source>
</evidence>
<dbReference type="SUPFAM" id="SSF55060">
    <property type="entry name" value="GHMP Kinase, C-terminal domain"/>
    <property type="match status" value="1"/>
</dbReference>
<dbReference type="PRINTS" id="PR00959">
    <property type="entry name" value="MEVGALKINASE"/>
</dbReference>
<dbReference type="Gene3D" id="3.30.70.890">
    <property type="entry name" value="GHMP kinase, C-terminal domain"/>
    <property type="match status" value="1"/>
</dbReference>
<evidence type="ECO:0000313" key="15">
    <source>
        <dbReference type="EMBL" id="AHY47101.1"/>
    </source>
</evidence>
<evidence type="ECO:0000256" key="4">
    <source>
        <dbReference type="ARBA" id="ARBA00022723"/>
    </source>
</evidence>
<evidence type="ECO:0000256" key="5">
    <source>
        <dbReference type="ARBA" id="ARBA00022741"/>
    </source>
</evidence>
<gene>
    <name evidence="15" type="ORF">RradSPS_1818</name>
</gene>
<dbReference type="InterPro" id="IPR006206">
    <property type="entry name" value="Mevalonate/galactokinase"/>
</dbReference>
<dbReference type="Pfam" id="PF08544">
    <property type="entry name" value="GHMP_kinases_C"/>
    <property type="match status" value="1"/>
</dbReference>
<dbReference type="NCBIfam" id="TIGR00131">
    <property type="entry name" value="gal_kin"/>
    <property type="match status" value="1"/>
</dbReference>
<keyword evidence="2" id="KW-0963">Cytoplasm</keyword>
<dbReference type="PRINTS" id="PR00473">
    <property type="entry name" value="GALCTOKINASE"/>
</dbReference>
<reference evidence="15 16" key="1">
    <citation type="submission" date="2014-03" db="EMBL/GenBank/DDBJ databases">
        <title>Complete genome sequence of the Radio-Resistant Rubrobacter radiotolerans RSPS-4.</title>
        <authorList>
            <person name="Egas C.C."/>
            <person name="Barroso C.C."/>
            <person name="Froufe H.J.C."/>
            <person name="Pacheco J.J."/>
            <person name="Albuquerque L.L."/>
            <person name="da Costa M.M.S."/>
        </authorList>
    </citation>
    <scope>NUCLEOTIDE SEQUENCE [LARGE SCALE GENOMIC DNA]</scope>
    <source>
        <strain evidence="15 16">RSPS-4</strain>
    </source>
</reference>
<dbReference type="EC" id="2.7.1.6" evidence="11"/>
<evidence type="ECO:0000256" key="3">
    <source>
        <dbReference type="ARBA" id="ARBA00022679"/>
    </source>
</evidence>
<comment type="similarity">
    <text evidence="1">Belongs to the GHMP kinase family. GalK subfamily.</text>
</comment>
<keyword evidence="16" id="KW-1185">Reference proteome</keyword>
<feature type="domain" description="GHMP kinase C-terminal" evidence="13">
    <location>
        <begin position="279"/>
        <end position="347"/>
    </location>
</feature>
<dbReference type="PIRSF" id="PIRSF000530">
    <property type="entry name" value="Galactokinase"/>
    <property type="match status" value="1"/>
</dbReference>
<dbReference type="FunFam" id="3.30.230.10:FF:000017">
    <property type="entry name" value="Galactokinase"/>
    <property type="match status" value="1"/>
</dbReference>
<dbReference type="PROSITE" id="PS00106">
    <property type="entry name" value="GALACTOKINASE"/>
    <property type="match status" value="1"/>
</dbReference>
<protein>
    <recommendedName>
        <fullName evidence="11">Galactokinase</fullName>
        <ecNumber evidence="11">2.7.1.6</ecNumber>
    </recommendedName>
</protein>
<dbReference type="InterPro" id="IPR006203">
    <property type="entry name" value="GHMP_knse_ATP-bd_CS"/>
</dbReference>
<evidence type="ECO:0000256" key="8">
    <source>
        <dbReference type="ARBA" id="ARBA00022842"/>
    </source>
</evidence>
<dbReference type="GO" id="GO:0005524">
    <property type="term" value="F:ATP binding"/>
    <property type="evidence" value="ECO:0007669"/>
    <property type="project" value="UniProtKB-UniRule"/>
</dbReference>
<dbReference type="KEGG" id="rrd:RradSPS_1818"/>
<evidence type="ECO:0000256" key="6">
    <source>
        <dbReference type="ARBA" id="ARBA00022777"/>
    </source>
</evidence>
<dbReference type="InterPro" id="IPR036554">
    <property type="entry name" value="GHMP_kinase_C_sf"/>
</dbReference>
<dbReference type="InterPro" id="IPR019741">
    <property type="entry name" value="Galactokinase_CS"/>
</dbReference>
<keyword evidence="5" id="KW-0547">Nucleotide-binding</keyword>
<dbReference type="EMBL" id="CP007514">
    <property type="protein sequence ID" value="AHY47101.1"/>
    <property type="molecule type" value="Genomic_DNA"/>
</dbReference>
<dbReference type="InterPro" id="IPR000705">
    <property type="entry name" value="Galactokinase"/>
</dbReference>